<accession>A0AA39FER8</accession>
<evidence type="ECO:0000313" key="1">
    <source>
        <dbReference type="EMBL" id="KAK0168126.1"/>
    </source>
</evidence>
<reference evidence="1" key="1">
    <citation type="journal article" date="2023" name="bioRxiv">
        <title>Scaffold-level genome assemblies of two parasitoid biocontrol wasps reveal the parthenogenesis mechanism and an associated novel virus.</title>
        <authorList>
            <person name="Inwood S."/>
            <person name="Skelly J."/>
            <person name="Guhlin J."/>
            <person name="Harrop T."/>
            <person name="Goldson S."/>
            <person name="Dearden P."/>
        </authorList>
    </citation>
    <scope>NUCLEOTIDE SEQUENCE</scope>
    <source>
        <strain evidence="1">Lincoln</strain>
        <tissue evidence="1">Whole body</tissue>
    </source>
</reference>
<dbReference type="EMBL" id="JAQQBR010001831">
    <property type="protein sequence ID" value="KAK0168126.1"/>
    <property type="molecule type" value="Genomic_DNA"/>
</dbReference>
<dbReference type="AlphaFoldDB" id="A0AA39FER8"/>
<reference evidence="1" key="2">
    <citation type="submission" date="2023-03" db="EMBL/GenBank/DDBJ databases">
        <authorList>
            <person name="Inwood S.N."/>
            <person name="Skelly J.G."/>
            <person name="Guhlin J."/>
            <person name="Harrop T.W.R."/>
            <person name="Goldson S.G."/>
            <person name="Dearden P.K."/>
        </authorList>
    </citation>
    <scope>NUCLEOTIDE SEQUENCE</scope>
    <source>
        <strain evidence="1">Lincoln</strain>
        <tissue evidence="1">Whole body</tissue>
    </source>
</reference>
<gene>
    <name evidence="1" type="ORF">PV327_001957</name>
</gene>
<organism evidence="1 2">
    <name type="scientific">Microctonus hyperodae</name>
    <name type="common">Parasitoid wasp</name>
    <dbReference type="NCBI Taxonomy" id="165561"/>
    <lineage>
        <taxon>Eukaryota</taxon>
        <taxon>Metazoa</taxon>
        <taxon>Ecdysozoa</taxon>
        <taxon>Arthropoda</taxon>
        <taxon>Hexapoda</taxon>
        <taxon>Insecta</taxon>
        <taxon>Pterygota</taxon>
        <taxon>Neoptera</taxon>
        <taxon>Endopterygota</taxon>
        <taxon>Hymenoptera</taxon>
        <taxon>Apocrita</taxon>
        <taxon>Ichneumonoidea</taxon>
        <taxon>Braconidae</taxon>
        <taxon>Euphorinae</taxon>
        <taxon>Microctonus</taxon>
    </lineage>
</organism>
<sequence>MYSVPTSYPILKLFKINVFDPRKYESVYSLRREYKSRLVAVLKASIILHFLAAQHLDDNAGNALDQFWNLFNHRCDPETINFTSGDIVTLAPFQRLKKDPQCECIAYNEYLGPDFLLHLSHCEVYSSANPIKKLRLSIVFGEFRNLAHITKVNDDAKVLLILDLFRVLDFHHRVHLYPTVEIIQIKMILADMVSALQYKY</sequence>
<proteinExistence type="predicted"/>
<keyword evidence="2" id="KW-1185">Reference proteome</keyword>
<dbReference type="Proteomes" id="UP001168972">
    <property type="component" value="Unassembled WGS sequence"/>
</dbReference>
<evidence type="ECO:0000313" key="2">
    <source>
        <dbReference type="Proteomes" id="UP001168972"/>
    </source>
</evidence>
<name>A0AA39FER8_MICHY</name>
<protein>
    <submittedName>
        <fullName evidence="1">Uncharacterized protein</fullName>
    </submittedName>
</protein>
<comment type="caution">
    <text evidence="1">The sequence shown here is derived from an EMBL/GenBank/DDBJ whole genome shotgun (WGS) entry which is preliminary data.</text>
</comment>